<accession>A0A0B5E3R5</accession>
<gene>
    <name evidence="1" type="ORF">P73_3305</name>
</gene>
<protein>
    <submittedName>
        <fullName evidence="1">Capsular polysaccharide export protein KpsC</fullName>
    </submittedName>
</protein>
<organism evidence="1 2">
    <name type="scientific">Celeribacter indicus</name>
    <dbReference type="NCBI Taxonomy" id="1208324"/>
    <lineage>
        <taxon>Bacteria</taxon>
        <taxon>Pseudomonadati</taxon>
        <taxon>Pseudomonadota</taxon>
        <taxon>Alphaproteobacteria</taxon>
        <taxon>Rhodobacterales</taxon>
        <taxon>Roseobacteraceae</taxon>
        <taxon>Celeribacter</taxon>
    </lineage>
</organism>
<evidence type="ECO:0000313" key="2">
    <source>
        <dbReference type="Proteomes" id="UP000031521"/>
    </source>
</evidence>
<dbReference type="KEGG" id="cid:P73_3305"/>
<dbReference type="AlphaFoldDB" id="A0A0B5E3R5"/>
<dbReference type="Pfam" id="PF05159">
    <property type="entry name" value="Capsule_synth"/>
    <property type="match status" value="2"/>
</dbReference>
<dbReference type="InterPro" id="IPR007833">
    <property type="entry name" value="Capsule_polysaccharide_synth"/>
</dbReference>
<reference evidence="1 2" key="1">
    <citation type="journal article" date="2014" name="Int. J. Syst. Evol. Microbiol.">
        <title>Celeribacter indicus sp. nov., a polycyclic aromatic hydrocarbon-degrading bacterium from deep-sea sediment and reclassification of Huaishuia halophila as Celeribacter halophilus comb. nov.</title>
        <authorList>
            <person name="Lai Q."/>
            <person name="Cao J."/>
            <person name="Yuan J."/>
            <person name="Li F."/>
            <person name="Shao Z."/>
        </authorList>
    </citation>
    <scope>NUCLEOTIDE SEQUENCE [LARGE SCALE GENOMIC DNA]</scope>
    <source>
        <strain evidence="1">P73</strain>
    </source>
</reference>
<proteinExistence type="predicted"/>
<dbReference type="EMBL" id="CP004393">
    <property type="protein sequence ID" value="AJE48020.1"/>
    <property type="molecule type" value="Genomic_DNA"/>
</dbReference>
<dbReference type="GO" id="GO:0000271">
    <property type="term" value="P:polysaccharide biosynthetic process"/>
    <property type="evidence" value="ECO:0007669"/>
    <property type="project" value="InterPro"/>
</dbReference>
<name>A0A0B5E3R5_9RHOB</name>
<keyword evidence="2" id="KW-1185">Reference proteome</keyword>
<evidence type="ECO:0000313" key="1">
    <source>
        <dbReference type="EMBL" id="AJE48020.1"/>
    </source>
</evidence>
<sequence>MTPAGAPARRATSAVPATARGRLFSAPPLLIERAMAEPDLGALPRRGLHEVLAAGPLDDSAQLVRARDAMDWWAALQAEGPDPAEHRSPLPEFPYVLVLDETRRRPDAPSEEAMREMLVFAQTETLNARVAVLGCADGYFGTEDDPRLTRLPPGTALYPALERATAVYTHGAGYGFDAILAGHRPRVFGMPWYHGLGLTGDEVPPPAPRPAFTRAQLFAAVALEALDWQAGGRSCTLESLLARLEARARARREDAAGYVASGILPWKRRFLRRYIGAGGLSFRDDAEGIARARGAGRRHLAWGAAQPEADLRIEDGFLRSRGLGAALVRPVSLVFDDLGIYFDPTRPSRLEALIAARADLPQHAARRIEALLSRLTALDLSKYNVGRGLPELPPGHRILVAGQVEDDASIRLGAGTPATNRALLDAARRAHPGAVIVYKPHPDVEAGLRRGHLPDAARIADVVARDADPLALIAACDELWTMTSLIGFEALLRGRPVTCTGAPFYAGWGLTTDLGPVPARRSRRVSLAALAHATLIDYPRYFHPRSGAPLSPEEAIEHLAEAPDGRSRAAQVLLARLRQLRARWLGLAG</sequence>
<dbReference type="CDD" id="cd16439">
    <property type="entry name" value="beta_Kdo_transferase_KpsC_2"/>
    <property type="match status" value="1"/>
</dbReference>
<dbReference type="STRING" id="1208324.P73_3305"/>
<dbReference type="GO" id="GO:0015774">
    <property type="term" value="P:polysaccharide transport"/>
    <property type="evidence" value="ECO:0007669"/>
    <property type="project" value="InterPro"/>
</dbReference>
<dbReference type="RefSeq" id="WP_052453360.1">
    <property type="nucleotide sequence ID" value="NZ_CP004393.1"/>
</dbReference>
<dbReference type="HOGENOM" id="CLU_025998_0_0_5"/>
<dbReference type="Proteomes" id="UP000031521">
    <property type="component" value="Chromosome"/>
</dbReference>
<dbReference type="OrthoDB" id="543755at2"/>